<comment type="caution">
    <text evidence="1">The sequence shown here is derived from an EMBL/GenBank/DDBJ whole genome shotgun (WGS) entry which is preliminary data.</text>
</comment>
<sequence>MVTYTFRYFPFIGFGETIRLLLTAAKVEWTEENPEWPREKPNQPFGRMPVLFEHSADGGPDFVLSESGTIERYLSRTYGFLPVDVKQAALQEQLCDRHVDIKLAFRNQLFVKESIKEERYAKFEYILDLFISTQTELLRKNGNIGHSFGTSLSYADIATYSFMKVFLIHSAEISEEMPKLFKDKLTPELVKLAATVEADPLLTAYVEAKGSIAALV</sequence>
<keyword evidence="2" id="KW-1185">Reference proteome</keyword>
<reference evidence="1" key="1">
    <citation type="submission" date="2022-07" db="EMBL/GenBank/DDBJ databases">
        <title>Phylogenomic reconstructions and comparative analyses of Kickxellomycotina fungi.</title>
        <authorList>
            <person name="Reynolds N.K."/>
            <person name="Stajich J.E."/>
            <person name="Barry K."/>
            <person name="Grigoriev I.V."/>
            <person name="Crous P."/>
            <person name="Smith M.E."/>
        </authorList>
    </citation>
    <scope>NUCLEOTIDE SEQUENCE</scope>
    <source>
        <strain evidence="1">CBS 190363</strain>
    </source>
</reference>
<evidence type="ECO:0000313" key="2">
    <source>
        <dbReference type="Proteomes" id="UP001139981"/>
    </source>
</evidence>
<proteinExistence type="predicted"/>
<name>A0ACC1M6N2_9FUNG</name>
<gene>
    <name evidence="1" type="ORF">IWW38_001531</name>
</gene>
<dbReference type="EMBL" id="JANBVB010000081">
    <property type="protein sequence ID" value="KAJ2898029.1"/>
    <property type="molecule type" value="Genomic_DNA"/>
</dbReference>
<dbReference type="Proteomes" id="UP001139981">
    <property type="component" value="Unassembled WGS sequence"/>
</dbReference>
<organism evidence="1 2">
    <name type="scientific">Coemansia aciculifera</name>
    <dbReference type="NCBI Taxonomy" id="417176"/>
    <lineage>
        <taxon>Eukaryota</taxon>
        <taxon>Fungi</taxon>
        <taxon>Fungi incertae sedis</taxon>
        <taxon>Zoopagomycota</taxon>
        <taxon>Kickxellomycotina</taxon>
        <taxon>Kickxellomycetes</taxon>
        <taxon>Kickxellales</taxon>
        <taxon>Kickxellaceae</taxon>
        <taxon>Coemansia</taxon>
    </lineage>
</organism>
<accession>A0ACC1M6N2</accession>
<evidence type="ECO:0000313" key="1">
    <source>
        <dbReference type="EMBL" id="KAJ2898029.1"/>
    </source>
</evidence>
<protein>
    <submittedName>
        <fullName evidence="1">Uncharacterized protein</fullName>
    </submittedName>
</protein>